<organism evidence="9 10">
    <name type="scientific">Lucilia cuprina</name>
    <name type="common">Green bottle fly</name>
    <name type="synonym">Australian sheep blowfly</name>
    <dbReference type="NCBI Taxonomy" id="7375"/>
    <lineage>
        <taxon>Eukaryota</taxon>
        <taxon>Metazoa</taxon>
        <taxon>Ecdysozoa</taxon>
        <taxon>Arthropoda</taxon>
        <taxon>Hexapoda</taxon>
        <taxon>Insecta</taxon>
        <taxon>Pterygota</taxon>
        <taxon>Neoptera</taxon>
        <taxon>Endopterygota</taxon>
        <taxon>Diptera</taxon>
        <taxon>Brachycera</taxon>
        <taxon>Muscomorpha</taxon>
        <taxon>Oestroidea</taxon>
        <taxon>Calliphoridae</taxon>
        <taxon>Luciliinae</taxon>
        <taxon>Lucilia</taxon>
    </lineage>
</organism>
<keyword evidence="4" id="KW-0862">Zinc</keyword>
<evidence type="ECO:0000313" key="9">
    <source>
        <dbReference type="EMBL" id="KNC22891.1"/>
    </source>
</evidence>
<name>A0A0L0BSA5_LUCCU</name>
<sequence length="671" mass="78322">MSVLTYPPTNEEEIFRHCTKECGIITSTEDQQYFALGCLTCSEKFLYFDAFIEHMQTMHVSYDNSSGSVYSRNSNNGERSKLKRRLENDSEEDLTTMLLPPVVMIKEEKVDEDDDGNGAVIQNEPLANDDDDDYTAGYYSVKQEQTDPEVSMEVGDSSYMGDSFGSYNDDYAGEDDDLEQSNNGDDTNYDDLVEESLLENTASVGVTSHIKDRKMIQFLIDAYRRNTFLWDHRHPQFRDRVRRSQFIDYINSEFKKRFNLTLAKDAVTRKWDNLRTVYKRECNRMALEKTNVSTLWYFKELHFLNRLYGGNQKISDAVVKETVYRRRYSALWNDISTNKMLQLLKCYPCFYDKYNIDYRSKEKRGEALQRMVNELVGYIDVTTIQISKRISQLRFDYSKQKQERLMCEMSGRAFSPTYSYYEAMFFMDNDIAPFKCEHCPMILNSPRELDTHLLTHQHKIQQQPHPVSGASASKLYHSGVGGSNMGGSNYYCPVCQLGFNDLEQYTRHKQIHPALKEVKYYCDLCTASFREKSNFDEHMRRHNDELLLPDLTSMNPDDGEEELITDDRIANSSPTRSDDGRGFRCHYPNCAKQFNTRNTMMDHVKSHYNEEEFSCDICGKVFRSIKNLQNHKQIHDAVKKYICKICGSAFAQAAGLYLHKRRHNRQQLERT</sequence>
<dbReference type="Proteomes" id="UP000037069">
    <property type="component" value="Unassembled WGS sequence"/>
</dbReference>
<feature type="domain" description="C2H2-type" evidence="7">
    <location>
        <begin position="490"/>
        <end position="517"/>
    </location>
</feature>
<evidence type="ECO:0000259" key="8">
    <source>
        <dbReference type="PROSITE" id="PS51029"/>
    </source>
</evidence>
<feature type="compositionally biased region" description="Polar residues" evidence="6">
    <location>
        <begin position="63"/>
        <end position="77"/>
    </location>
</feature>
<dbReference type="InterPro" id="IPR036236">
    <property type="entry name" value="Znf_C2H2_sf"/>
</dbReference>
<feature type="domain" description="C2H2-type" evidence="7">
    <location>
        <begin position="641"/>
        <end position="668"/>
    </location>
</feature>
<evidence type="ECO:0000256" key="6">
    <source>
        <dbReference type="SAM" id="MobiDB-lite"/>
    </source>
</evidence>
<dbReference type="InterPro" id="IPR013087">
    <property type="entry name" value="Znf_C2H2_type"/>
</dbReference>
<dbReference type="PROSITE" id="PS00028">
    <property type="entry name" value="ZINC_FINGER_C2H2_1"/>
    <property type="match status" value="7"/>
</dbReference>
<dbReference type="OMA" id="TVYKREC"/>
<feature type="region of interest" description="Disordered" evidence="6">
    <location>
        <begin position="108"/>
        <end position="187"/>
    </location>
</feature>
<evidence type="ECO:0000256" key="3">
    <source>
        <dbReference type="ARBA" id="ARBA00022771"/>
    </source>
</evidence>
<feature type="domain" description="C2H2-type" evidence="7">
    <location>
        <begin position="613"/>
        <end position="640"/>
    </location>
</feature>
<dbReference type="Pfam" id="PF10545">
    <property type="entry name" value="MADF_DNA_bdg"/>
    <property type="match status" value="2"/>
</dbReference>
<reference evidence="9 10" key="1">
    <citation type="journal article" date="2015" name="Nat. Commun.">
        <title>Lucilia cuprina genome unlocks parasitic fly biology to underpin future interventions.</title>
        <authorList>
            <person name="Anstead C.A."/>
            <person name="Korhonen P.K."/>
            <person name="Young N.D."/>
            <person name="Hall R.S."/>
            <person name="Jex A.R."/>
            <person name="Murali S.C."/>
            <person name="Hughes D.S."/>
            <person name="Lee S.F."/>
            <person name="Perry T."/>
            <person name="Stroehlein A.J."/>
            <person name="Ansell B.R."/>
            <person name="Breugelmans B."/>
            <person name="Hofmann A."/>
            <person name="Qu J."/>
            <person name="Dugan S."/>
            <person name="Lee S.L."/>
            <person name="Chao H."/>
            <person name="Dinh H."/>
            <person name="Han Y."/>
            <person name="Doddapaneni H.V."/>
            <person name="Worley K.C."/>
            <person name="Muzny D.M."/>
            <person name="Ioannidis P."/>
            <person name="Waterhouse R.M."/>
            <person name="Zdobnov E.M."/>
            <person name="James P.J."/>
            <person name="Bagnall N.H."/>
            <person name="Kotze A.C."/>
            <person name="Gibbs R.A."/>
            <person name="Richards S."/>
            <person name="Batterham P."/>
            <person name="Gasser R.B."/>
        </authorList>
    </citation>
    <scope>NUCLEOTIDE SEQUENCE [LARGE SCALE GENOMIC DNA]</scope>
    <source>
        <strain evidence="9 10">LS</strain>
        <tissue evidence="9">Full body</tissue>
    </source>
</reference>
<dbReference type="PROSITE" id="PS50157">
    <property type="entry name" value="ZINC_FINGER_C2H2_2"/>
    <property type="match status" value="5"/>
</dbReference>
<accession>A0A0L0BSA5</accession>
<dbReference type="PANTHER" id="PTHR24379:SF121">
    <property type="entry name" value="C2H2-TYPE DOMAIN-CONTAINING PROTEIN"/>
    <property type="match status" value="1"/>
</dbReference>
<keyword evidence="10" id="KW-1185">Reference proteome</keyword>
<dbReference type="EMBL" id="JRES01001442">
    <property type="protein sequence ID" value="KNC22891.1"/>
    <property type="molecule type" value="Genomic_DNA"/>
</dbReference>
<dbReference type="SUPFAM" id="SSF57667">
    <property type="entry name" value="beta-beta-alpha zinc fingers"/>
    <property type="match status" value="2"/>
</dbReference>
<dbReference type="InterPro" id="IPR006578">
    <property type="entry name" value="MADF-dom"/>
</dbReference>
<dbReference type="AlphaFoldDB" id="A0A0L0BSA5"/>
<feature type="domain" description="MADF" evidence="8">
    <location>
        <begin position="339"/>
        <end position="432"/>
    </location>
</feature>
<evidence type="ECO:0000313" key="10">
    <source>
        <dbReference type="Proteomes" id="UP000037069"/>
    </source>
</evidence>
<dbReference type="PROSITE" id="PS51029">
    <property type="entry name" value="MADF"/>
    <property type="match status" value="2"/>
</dbReference>
<comment type="caution">
    <text evidence="9">The sequence shown here is derived from an EMBL/GenBank/DDBJ whole genome shotgun (WGS) entry which is preliminary data.</text>
</comment>
<dbReference type="SMART" id="SM00595">
    <property type="entry name" value="MADF"/>
    <property type="match status" value="2"/>
</dbReference>
<evidence type="ECO:0000259" key="7">
    <source>
        <dbReference type="PROSITE" id="PS50157"/>
    </source>
</evidence>
<feature type="region of interest" description="Disordered" evidence="6">
    <location>
        <begin position="63"/>
        <end position="89"/>
    </location>
</feature>
<protein>
    <submittedName>
        <fullName evidence="9">Uncharacterized protein</fullName>
    </submittedName>
</protein>
<feature type="domain" description="MADF" evidence="8">
    <location>
        <begin position="218"/>
        <end position="309"/>
    </location>
</feature>
<keyword evidence="2" id="KW-0677">Repeat</keyword>
<dbReference type="Gene3D" id="3.30.160.60">
    <property type="entry name" value="Classic Zinc Finger"/>
    <property type="match status" value="4"/>
</dbReference>
<dbReference type="SMART" id="SM00355">
    <property type="entry name" value="ZnF_C2H2"/>
    <property type="match status" value="7"/>
</dbReference>
<dbReference type="PANTHER" id="PTHR24379">
    <property type="entry name" value="KRAB AND ZINC FINGER DOMAIN-CONTAINING"/>
    <property type="match status" value="1"/>
</dbReference>
<dbReference type="OrthoDB" id="427030at2759"/>
<evidence type="ECO:0000256" key="4">
    <source>
        <dbReference type="ARBA" id="ARBA00022833"/>
    </source>
</evidence>
<evidence type="ECO:0000256" key="2">
    <source>
        <dbReference type="ARBA" id="ARBA00022737"/>
    </source>
</evidence>
<dbReference type="Pfam" id="PF00096">
    <property type="entry name" value="zf-C2H2"/>
    <property type="match status" value="4"/>
</dbReference>
<keyword evidence="1" id="KW-0479">Metal-binding</keyword>
<evidence type="ECO:0000256" key="1">
    <source>
        <dbReference type="ARBA" id="ARBA00022723"/>
    </source>
</evidence>
<dbReference type="GO" id="GO:0008270">
    <property type="term" value="F:zinc ion binding"/>
    <property type="evidence" value="ECO:0007669"/>
    <property type="project" value="UniProtKB-KW"/>
</dbReference>
<feature type="domain" description="C2H2-type" evidence="7">
    <location>
        <begin position="520"/>
        <end position="547"/>
    </location>
</feature>
<gene>
    <name evidence="9" type="ORF">FF38_08792</name>
</gene>
<feature type="domain" description="C2H2-type" evidence="7">
    <location>
        <begin position="583"/>
        <end position="612"/>
    </location>
</feature>
<evidence type="ECO:0000256" key="5">
    <source>
        <dbReference type="PROSITE-ProRule" id="PRU00042"/>
    </source>
</evidence>
<proteinExistence type="predicted"/>
<keyword evidence="3 5" id="KW-0863">Zinc-finger</keyword>